<dbReference type="AlphaFoldDB" id="A0A495QW03"/>
<dbReference type="InterPro" id="IPR003675">
    <property type="entry name" value="Rce1/LyrA-like_dom"/>
</dbReference>
<sequence>MLRPDIGLPRFSGGPLVPVATYLLVIVVLSGLMTISPGASPPPVLGMIWGVFLVALTAGALRIETVSLRSLLPPVRTLVPVIEVVTAFWGLYNLVAVALAMGGISGFEVSLSRTAAHPLLYLAALFSSLLFTAIPEELLFRTYLQQKVTRLAGGTTRRAVLSGIALVAVLFALFHLPRWFLASGHGVSSALAARLFGLTLMGLAYGSVYALTGNLWLVALFHASMNHPPVIVSVSIPSELHLVVSVLEYTVMVSLVYLTVRLSRRLTPYRVTAGDICLDREVGRVGGSGLAAYVLPVCRCGAAPDCSASSCLWVVHYS</sequence>
<evidence type="ECO:0000313" key="4">
    <source>
        <dbReference type="Proteomes" id="UP000268233"/>
    </source>
</evidence>
<dbReference type="GO" id="GO:0006508">
    <property type="term" value="P:proteolysis"/>
    <property type="evidence" value="ECO:0007669"/>
    <property type="project" value="UniProtKB-KW"/>
</dbReference>
<evidence type="ECO:0000256" key="1">
    <source>
        <dbReference type="SAM" id="Phobius"/>
    </source>
</evidence>
<proteinExistence type="predicted"/>
<name>A0A495QW03_9EURY</name>
<organism evidence="3 4">
    <name type="scientific">Haloarcula quadrata</name>
    <dbReference type="NCBI Taxonomy" id="182779"/>
    <lineage>
        <taxon>Archaea</taxon>
        <taxon>Methanobacteriati</taxon>
        <taxon>Methanobacteriota</taxon>
        <taxon>Stenosarchaea group</taxon>
        <taxon>Halobacteria</taxon>
        <taxon>Halobacteriales</taxon>
        <taxon>Haloarculaceae</taxon>
        <taxon>Haloarcula</taxon>
    </lineage>
</organism>
<feature type="domain" description="CAAX prenyl protease 2/Lysostaphin resistance protein A-like" evidence="2">
    <location>
        <begin position="121"/>
        <end position="226"/>
    </location>
</feature>
<dbReference type="GO" id="GO:0004175">
    <property type="term" value="F:endopeptidase activity"/>
    <property type="evidence" value="ECO:0007669"/>
    <property type="project" value="UniProtKB-ARBA"/>
</dbReference>
<keyword evidence="3" id="KW-0378">Hydrolase</keyword>
<dbReference type="EMBL" id="RBWW01000002">
    <property type="protein sequence ID" value="RKS78224.1"/>
    <property type="molecule type" value="Genomic_DNA"/>
</dbReference>
<comment type="caution">
    <text evidence="3">The sequence shown here is derived from an EMBL/GenBank/DDBJ whole genome shotgun (WGS) entry which is preliminary data.</text>
</comment>
<evidence type="ECO:0000313" key="3">
    <source>
        <dbReference type="EMBL" id="RKS78224.1"/>
    </source>
</evidence>
<feature type="transmembrane region" description="Helical" evidence="1">
    <location>
        <begin position="81"/>
        <end position="107"/>
    </location>
</feature>
<gene>
    <name evidence="3" type="ORF">BDK61_3881</name>
</gene>
<keyword evidence="4" id="KW-1185">Reference proteome</keyword>
<feature type="transmembrane region" description="Helical" evidence="1">
    <location>
        <begin position="193"/>
        <end position="220"/>
    </location>
</feature>
<keyword evidence="1" id="KW-0812">Transmembrane</keyword>
<accession>A0A495QW03</accession>
<dbReference type="Pfam" id="PF02517">
    <property type="entry name" value="Rce1-like"/>
    <property type="match status" value="1"/>
</dbReference>
<keyword evidence="1" id="KW-0472">Membrane</keyword>
<feature type="transmembrane region" description="Helical" evidence="1">
    <location>
        <begin position="44"/>
        <end position="61"/>
    </location>
</feature>
<reference evidence="3 4" key="1">
    <citation type="submission" date="2018-10" db="EMBL/GenBank/DDBJ databases">
        <title>Genomic Encyclopedia of Archaeal and Bacterial Type Strains, Phase II (KMG-II): from individual species to whole genera.</title>
        <authorList>
            <person name="Goeker M."/>
        </authorList>
    </citation>
    <scope>NUCLEOTIDE SEQUENCE [LARGE SCALE GENOMIC DNA]</scope>
    <source>
        <strain evidence="3 4">DSM 11927</strain>
    </source>
</reference>
<feature type="transmembrane region" description="Helical" evidence="1">
    <location>
        <begin position="12"/>
        <end position="32"/>
    </location>
</feature>
<feature type="transmembrane region" description="Helical" evidence="1">
    <location>
        <begin position="119"/>
        <end position="140"/>
    </location>
</feature>
<dbReference type="Proteomes" id="UP000268233">
    <property type="component" value="Unassembled WGS sequence"/>
</dbReference>
<feature type="transmembrane region" description="Helical" evidence="1">
    <location>
        <begin position="160"/>
        <end position="181"/>
    </location>
</feature>
<keyword evidence="3" id="KW-0645">Protease</keyword>
<evidence type="ECO:0000259" key="2">
    <source>
        <dbReference type="Pfam" id="PF02517"/>
    </source>
</evidence>
<dbReference type="GO" id="GO:0080120">
    <property type="term" value="P:CAAX-box protein maturation"/>
    <property type="evidence" value="ECO:0007669"/>
    <property type="project" value="UniProtKB-ARBA"/>
</dbReference>
<keyword evidence="1" id="KW-1133">Transmembrane helix</keyword>
<protein>
    <submittedName>
        <fullName evidence="3">CAAX prenyl protease-like protein</fullName>
    </submittedName>
</protein>